<dbReference type="AlphaFoldDB" id="A0A382X206"/>
<dbReference type="InterPro" id="IPR007474">
    <property type="entry name" value="ApaG_domain"/>
</dbReference>
<evidence type="ECO:0000313" key="2">
    <source>
        <dbReference type="EMBL" id="SVD65247.1"/>
    </source>
</evidence>
<dbReference type="InterPro" id="IPR036767">
    <property type="entry name" value="ApaG_sf"/>
</dbReference>
<dbReference type="EMBL" id="UINC01164411">
    <property type="protein sequence ID" value="SVD65247.1"/>
    <property type="molecule type" value="Genomic_DNA"/>
</dbReference>
<gene>
    <name evidence="2" type="ORF">METZ01_LOCUS418101</name>
</gene>
<name>A0A382X206_9ZZZZ</name>
<sequence length="74" mass="8291">MDCTGSIKIAVKTRYLGEQSGADKNRYAFAYTIEITNLGSEMVKLLNRRWLITDDNNKVEEVIGEGVVGQQPEI</sequence>
<dbReference type="PANTHER" id="PTHR47191">
    <property type="entry name" value="OS05G0170800 PROTEIN"/>
    <property type="match status" value="1"/>
</dbReference>
<reference evidence="2" key="1">
    <citation type="submission" date="2018-05" db="EMBL/GenBank/DDBJ databases">
        <authorList>
            <person name="Lanie J.A."/>
            <person name="Ng W.-L."/>
            <person name="Kazmierczak K.M."/>
            <person name="Andrzejewski T.M."/>
            <person name="Davidsen T.M."/>
            <person name="Wayne K.J."/>
            <person name="Tettelin H."/>
            <person name="Glass J.I."/>
            <person name="Rusch D."/>
            <person name="Podicherti R."/>
            <person name="Tsui H.-C.T."/>
            <person name="Winkler M.E."/>
        </authorList>
    </citation>
    <scope>NUCLEOTIDE SEQUENCE</scope>
</reference>
<dbReference type="InterPro" id="IPR050718">
    <property type="entry name" value="ApaG-like"/>
</dbReference>
<dbReference type="SUPFAM" id="SSF110069">
    <property type="entry name" value="ApaG-like"/>
    <property type="match status" value="1"/>
</dbReference>
<feature type="domain" description="ApaG" evidence="1">
    <location>
        <begin position="1"/>
        <end position="74"/>
    </location>
</feature>
<dbReference type="PROSITE" id="PS51087">
    <property type="entry name" value="APAG"/>
    <property type="match status" value="1"/>
</dbReference>
<dbReference type="Gene3D" id="2.60.40.1470">
    <property type="entry name" value="ApaG domain"/>
    <property type="match status" value="1"/>
</dbReference>
<proteinExistence type="predicted"/>
<dbReference type="PANTHER" id="PTHR47191:SF2">
    <property type="entry name" value="OS05G0170800 PROTEIN"/>
    <property type="match status" value="1"/>
</dbReference>
<protein>
    <recommendedName>
        <fullName evidence="1">ApaG domain-containing protein</fullName>
    </recommendedName>
</protein>
<evidence type="ECO:0000259" key="1">
    <source>
        <dbReference type="PROSITE" id="PS51087"/>
    </source>
</evidence>
<dbReference type="Pfam" id="PF04379">
    <property type="entry name" value="DUF525"/>
    <property type="match status" value="1"/>
</dbReference>
<organism evidence="2">
    <name type="scientific">marine metagenome</name>
    <dbReference type="NCBI Taxonomy" id="408172"/>
    <lineage>
        <taxon>unclassified sequences</taxon>
        <taxon>metagenomes</taxon>
        <taxon>ecological metagenomes</taxon>
    </lineage>
</organism>
<feature type="non-terminal residue" evidence="2">
    <location>
        <position position="74"/>
    </location>
</feature>
<accession>A0A382X206</accession>